<proteinExistence type="predicted"/>
<evidence type="ECO:0000313" key="2">
    <source>
        <dbReference type="Proteomes" id="UP001165960"/>
    </source>
</evidence>
<keyword evidence="1" id="KW-0378">Hydrolase</keyword>
<name>A0ACC2RXT6_9FUNG</name>
<reference evidence="1" key="1">
    <citation type="submission" date="2022-04" db="EMBL/GenBank/DDBJ databases">
        <title>Genome of the entomopathogenic fungus Entomophthora muscae.</title>
        <authorList>
            <person name="Elya C."/>
            <person name="Lovett B.R."/>
            <person name="Lee E."/>
            <person name="Macias A.M."/>
            <person name="Hajek A.E."/>
            <person name="De Bivort B.L."/>
            <person name="Kasson M.T."/>
            <person name="De Fine Licht H.H."/>
            <person name="Stajich J.E."/>
        </authorList>
    </citation>
    <scope>NUCLEOTIDE SEQUENCE</scope>
    <source>
        <strain evidence="1">Berkeley</strain>
    </source>
</reference>
<keyword evidence="2" id="KW-1185">Reference proteome</keyword>
<dbReference type="EMBL" id="QTSX02006423">
    <property type="protein sequence ID" value="KAJ9054816.1"/>
    <property type="molecule type" value="Genomic_DNA"/>
</dbReference>
<organism evidence="1 2">
    <name type="scientific">Entomophthora muscae</name>
    <dbReference type="NCBI Taxonomy" id="34485"/>
    <lineage>
        <taxon>Eukaryota</taxon>
        <taxon>Fungi</taxon>
        <taxon>Fungi incertae sedis</taxon>
        <taxon>Zoopagomycota</taxon>
        <taxon>Entomophthoromycotina</taxon>
        <taxon>Entomophthoromycetes</taxon>
        <taxon>Entomophthorales</taxon>
        <taxon>Entomophthoraceae</taxon>
        <taxon>Entomophthora</taxon>
    </lineage>
</organism>
<dbReference type="Proteomes" id="UP001165960">
    <property type="component" value="Unassembled WGS sequence"/>
</dbReference>
<accession>A0ACC2RXT6</accession>
<comment type="caution">
    <text evidence="1">The sequence shown here is derived from an EMBL/GenBank/DDBJ whole genome shotgun (WGS) entry which is preliminary data.</text>
</comment>
<gene>
    <name evidence="1" type="primary">PDE2_1</name>
    <name evidence="1" type="ORF">DSO57_1010230</name>
</gene>
<protein>
    <submittedName>
        <fullName evidence="1">3',5'-cyclic-nucleotide phosphodiesterase</fullName>
        <ecNumber evidence="1">3.1.4.17</ecNumber>
    </submittedName>
</protein>
<evidence type="ECO:0000313" key="1">
    <source>
        <dbReference type="EMBL" id="KAJ9054816.1"/>
    </source>
</evidence>
<dbReference type="EC" id="3.1.4.17" evidence="1"/>
<sequence>MFHLPIASLFIVQGDLRPATISSRRSSASRCLAPGVVDALLQTIPEVRIFPCGVSAILDVRGTTLILIDMDEVGSACLRCRPNTCPRGSSLLAQLSASRKYDIVPIVMASHWSEAAIQSSLDQGAVDYVTKPLSPAIARFLWTNLFRQRLASDPTLATRLPSFRLAPSQLFKPKLRWDSKVEAAVVRHFSVPISQDFSSRQFSVLPARAKHLARSVRRRRFNPYRFREDELLFCCQAIFTDICSSLGVSIDLARLQRFILVIQASYLNNHYHNFQHAVDVLQSTYLYLLALDLGAGLTPQHIIALCIAALGHDLGHPGVNNAFLVKKGAPLASLYGNVAVLENFHTMTLVGLIHQHDCLFVEEIFPDLPQFHQLLAHIIISTDMSAHFSHVKRIKELCSNLSDSSRGLAESDSLVILTTLIKCSDISNVVRPFEIAKTWSQCLNDEMLRQCDMELALGIEPSVPRDQLIGHQSHSQVSFIRGLAMPLFESAVALLPELTVFLRQLRANLAIWQQHGRIPSSLTLLPSGPSSAPPRLESPNSPLEPPSSLSPQQSRLALVAGT</sequence>